<reference evidence="2 3" key="1">
    <citation type="submission" date="2019-06" db="EMBL/GenBank/DDBJ databases">
        <title>A novel bacterium of genus Pontibacter, isolated from marine sediment.</title>
        <authorList>
            <person name="Huang H."/>
            <person name="Mo K."/>
            <person name="Hu Y."/>
        </authorList>
    </citation>
    <scope>NUCLEOTIDE SEQUENCE [LARGE SCALE GENOMIC DNA]</scope>
    <source>
        <strain evidence="2 3">HB172049</strain>
    </source>
</reference>
<evidence type="ECO:0000313" key="3">
    <source>
        <dbReference type="Proteomes" id="UP000316727"/>
    </source>
</evidence>
<protein>
    <submittedName>
        <fullName evidence="2">Crp/Fnr family transcriptional regulator</fullName>
    </submittedName>
</protein>
<dbReference type="SMART" id="SM00100">
    <property type="entry name" value="cNMP"/>
    <property type="match status" value="1"/>
</dbReference>
<sequence length="189" mass="21779">MYSLLKAFIKSRTSIDDASLDSICSHFALVKAKRNELLLNYSDTCQHYYFVNKGSIRLYTINKEGIETTRFFAFEGGFGTALPSLIDQTPAREYMQTIEKSELLRISRTDFYRLVDTVPQFAFIYRQILELGFITAQKRIYGFQGFDAMEKVKWLVQHQPNLLTRVSNKMAASYLGLSPSTLSRIKARL</sequence>
<comment type="caution">
    <text evidence="2">The sequence shown here is derived from an EMBL/GenBank/DDBJ whole genome shotgun (WGS) entry which is preliminary data.</text>
</comment>
<dbReference type="Pfam" id="PF00027">
    <property type="entry name" value="cNMP_binding"/>
    <property type="match status" value="1"/>
</dbReference>
<dbReference type="Gene3D" id="2.60.120.10">
    <property type="entry name" value="Jelly Rolls"/>
    <property type="match status" value="1"/>
</dbReference>
<organism evidence="2 3">
    <name type="scientific">Pontibacter mangrovi</name>
    <dbReference type="NCBI Taxonomy" id="2589816"/>
    <lineage>
        <taxon>Bacteria</taxon>
        <taxon>Pseudomonadati</taxon>
        <taxon>Bacteroidota</taxon>
        <taxon>Cytophagia</taxon>
        <taxon>Cytophagales</taxon>
        <taxon>Hymenobacteraceae</taxon>
        <taxon>Pontibacter</taxon>
    </lineage>
</organism>
<feature type="domain" description="Cyclic nucleotide-binding" evidence="1">
    <location>
        <begin position="11"/>
        <end position="115"/>
    </location>
</feature>
<keyword evidence="3" id="KW-1185">Reference proteome</keyword>
<dbReference type="OrthoDB" id="667553at2"/>
<gene>
    <name evidence="2" type="ORF">FJM65_18800</name>
</gene>
<dbReference type="PROSITE" id="PS50042">
    <property type="entry name" value="CNMP_BINDING_3"/>
    <property type="match status" value="1"/>
</dbReference>
<proteinExistence type="predicted"/>
<name>A0A501W218_9BACT</name>
<dbReference type="EMBL" id="VFRQ01000014">
    <property type="protein sequence ID" value="TPE42134.1"/>
    <property type="molecule type" value="Genomic_DNA"/>
</dbReference>
<dbReference type="AlphaFoldDB" id="A0A501W218"/>
<accession>A0A501W218</accession>
<dbReference type="InterPro" id="IPR000595">
    <property type="entry name" value="cNMP-bd_dom"/>
</dbReference>
<dbReference type="CDD" id="cd00038">
    <property type="entry name" value="CAP_ED"/>
    <property type="match status" value="1"/>
</dbReference>
<dbReference type="InterPro" id="IPR014710">
    <property type="entry name" value="RmlC-like_jellyroll"/>
</dbReference>
<dbReference type="SUPFAM" id="SSF51206">
    <property type="entry name" value="cAMP-binding domain-like"/>
    <property type="match status" value="1"/>
</dbReference>
<dbReference type="InterPro" id="IPR018490">
    <property type="entry name" value="cNMP-bd_dom_sf"/>
</dbReference>
<evidence type="ECO:0000259" key="1">
    <source>
        <dbReference type="PROSITE" id="PS50042"/>
    </source>
</evidence>
<evidence type="ECO:0000313" key="2">
    <source>
        <dbReference type="EMBL" id="TPE42134.1"/>
    </source>
</evidence>
<dbReference type="Proteomes" id="UP000316727">
    <property type="component" value="Unassembled WGS sequence"/>
</dbReference>